<evidence type="ECO:0000256" key="6">
    <source>
        <dbReference type="ARBA" id="ARBA00022248"/>
    </source>
</evidence>
<dbReference type="CDD" id="cd01562">
    <property type="entry name" value="Thr-dehyd"/>
    <property type="match status" value="1"/>
</dbReference>
<comment type="similarity">
    <text evidence="3">Belongs to the serine/threonine dehydratase family.</text>
</comment>
<dbReference type="PROSITE" id="PS51671">
    <property type="entry name" value="ACT"/>
    <property type="match status" value="1"/>
</dbReference>
<evidence type="ECO:0000256" key="3">
    <source>
        <dbReference type="ARBA" id="ARBA00010869"/>
    </source>
</evidence>
<comment type="caution">
    <text evidence="11">The sequence shown here is derived from an EMBL/GenBank/DDBJ whole genome shotgun (WGS) entry which is preliminary data.</text>
</comment>
<dbReference type="InterPro" id="IPR044561">
    <property type="entry name" value="ACT_ThrD-II-like"/>
</dbReference>
<dbReference type="InterPro" id="IPR036052">
    <property type="entry name" value="TrpB-like_PALP_sf"/>
</dbReference>
<dbReference type="Proteomes" id="UP000278673">
    <property type="component" value="Unassembled WGS sequence"/>
</dbReference>
<dbReference type="FunFam" id="3.40.50.1100:FF:000045">
    <property type="entry name" value="Threonine ammonia-lyase"/>
    <property type="match status" value="1"/>
</dbReference>
<evidence type="ECO:0000259" key="10">
    <source>
        <dbReference type="PROSITE" id="PS51671"/>
    </source>
</evidence>
<evidence type="ECO:0000256" key="4">
    <source>
        <dbReference type="ARBA" id="ARBA00011447"/>
    </source>
</evidence>
<keyword evidence="7" id="KW-0021">Allosteric enzyme</keyword>
<evidence type="ECO:0000313" key="12">
    <source>
        <dbReference type="Proteomes" id="UP000278673"/>
    </source>
</evidence>
<comment type="cofactor">
    <cofactor evidence="1">
        <name>pyridoxal 5'-phosphate</name>
        <dbReference type="ChEBI" id="CHEBI:597326"/>
    </cofactor>
</comment>
<evidence type="ECO:0000256" key="7">
    <source>
        <dbReference type="ARBA" id="ARBA00022533"/>
    </source>
</evidence>
<sequence>MPTHRRPTLEDVLAAQKTLSGVTRVTALEGSRYLSQLIGSPVLLKCENLQRTGSFKLRGAYNRIAALTSEDRARGVVAASAGNHAQGVALAASLLGVTSTVFMPVGAPLPKVAATREYGAGVRLVGQLVDETLAAATAYARETGAVFIHPFDHPDVVAGQGTLGLEVLEQCPEARTVVVSVGGGGLLAGVALAIKARRPEVRIVGVQAEGAAAYPRSLAAGRPLSLPGAATMADGIRVGRPGDVPFELVAELVDEVRTVSESALSGALLHCLERAKLVVEPAGAAPVAALLAEPSAFDGPVVAVLSGGNVDPVVLERTLRHGMAAAGRYLSLRLRLPDHPGALAALLGVLSVVDANVLAVNHVRTDPRLGVSEAEVELWLETKGPRHCDEVVVALREAGYGVLS</sequence>
<dbReference type="InterPro" id="IPR050147">
    <property type="entry name" value="Ser/Thr_Dehydratase"/>
</dbReference>
<dbReference type="GO" id="GO:0003941">
    <property type="term" value="F:L-serine ammonia-lyase activity"/>
    <property type="evidence" value="ECO:0007669"/>
    <property type="project" value="TreeGrafter"/>
</dbReference>
<comment type="pathway">
    <text evidence="2">Amino-acid degradation; L-threonine degradation via propanoate pathway; propanoate from L-threonine: step 1/4.</text>
</comment>
<dbReference type="InterPro" id="IPR001926">
    <property type="entry name" value="TrpB-like_PALP"/>
</dbReference>
<proteinExistence type="inferred from homology"/>
<dbReference type="NCBIfam" id="TIGR01127">
    <property type="entry name" value="ilvA_1Cterm"/>
    <property type="match status" value="1"/>
</dbReference>
<dbReference type="PROSITE" id="PS00165">
    <property type="entry name" value="DEHYDRATASE_SER_THR"/>
    <property type="match status" value="1"/>
</dbReference>
<dbReference type="AlphaFoldDB" id="A0A3M2LZH9"/>
<evidence type="ECO:0000313" key="11">
    <source>
        <dbReference type="EMBL" id="RMI42881.1"/>
    </source>
</evidence>
<dbReference type="RefSeq" id="WP_122183181.1">
    <property type="nucleotide sequence ID" value="NZ_RFFJ01000030.1"/>
</dbReference>
<dbReference type="EMBL" id="RFFJ01000030">
    <property type="protein sequence ID" value="RMI42881.1"/>
    <property type="molecule type" value="Genomic_DNA"/>
</dbReference>
<dbReference type="Pfam" id="PF00291">
    <property type="entry name" value="PALP"/>
    <property type="match status" value="1"/>
</dbReference>
<evidence type="ECO:0000256" key="8">
    <source>
        <dbReference type="ARBA" id="ARBA00022898"/>
    </source>
</evidence>
<keyword evidence="8" id="KW-0663">Pyridoxal phosphate</keyword>
<dbReference type="InterPro" id="IPR000634">
    <property type="entry name" value="Ser/Thr_deHydtase_PyrdxlP-BS"/>
</dbReference>
<evidence type="ECO:0000256" key="5">
    <source>
        <dbReference type="ARBA" id="ARBA00012096"/>
    </source>
</evidence>
<evidence type="ECO:0000256" key="2">
    <source>
        <dbReference type="ARBA" id="ARBA00004958"/>
    </source>
</evidence>
<dbReference type="GO" id="GO:0006565">
    <property type="term" value="P:L-serine catabolic process"/>
    <property type="evidence" value="ECO:0007669"/>
    <property type="project" value="TreeGrafter"/>
</dbReference>
<dbReference type="GO" id="GO:0030170">
    <property type="term" value="F:pyridoxal phosphate binding"/>
    <property type="evidence" value="ECO:0007669"/>
    <property type="project" value="InterPro"/>
</dbReference>
<accession>A0A3M2LZH9</accession>
<evidence type="ECO:0000256" key="1">
    <source>
        <dbReference type="ARBA" id="ARBA00001933"/>
    </source>
</evidence>
<dbReference type="InterPro" id="IPR002912">
    <property type="entry name" value="ACT_dom"/>
</dbReference>
<organism evidence="11 12">
    <name type="scientific">Streptomyces triticirhizae</name>
    <dbReference type="NCBI Taxonomy" id="2483353"/>
    <lineage>
        <taxon>Bacteria</taxon>
        <taxon>Bacillati</taxon>
        <taxon>Actinomycetota</taxon>
        <taxon>Actinomycetes</taxon>
        <taxon>Kitasatosporales</taxon>
        <taxon>Streptomycetaceae</taxon>
        <taxon>Streptomyces</taxon>
    </lineage>
</organism>
<comment type="subunit">
    <text evidence="4">In the native structure, TdcB is in a dimeric form, whereas in the TdcB-AMP complex, it exists in a tetrameric form (dimer of dimers).</text>
</comment>
<keyword evidence="12" id="KW-1185">Reference proteome</keyword>
<dbReference type="InterPro" id="IPR005789">
    <property type="entry name" value="Thr_deHydtase_catblc"/>
</dbReference>
<dbReference type="GO" id="GO:0004794">
    <property type="term" value="F:threonine deaminase activity"/>
    <property type="evidence" value="ECO:0007669"/>
    <property type="project" value="UniProtKB-EC"/>
</dbReference>
<evidence type="ECO:0000256" key="9">
    <source>
        <dbReference type="ARBA" id="ARBA00023239"/>
    </source>
</evidence>
<dbReference type="GO" id="GO:0006567">
    <property type="term" value="P:L-threonine catabolic process"/>
    <property type="evidence" value="ECO:0007669"/>
    <property type="project" value="InterPro"/>
</dbReference>
<dbReference type="EC" id="4.3.1.19" evidence="5"/>
<dbReference type="PANTHER" id="PTHR48078:SF6">
    <property type="entry name" value="L-THREONINE DEHYDRATASE CATABOLIC TDCB"/>
    <property type="match status" value="1"/>
</dbReference>
<dbReference type="SUPFAM" id="SSF53686">
    <property type="entry name" value="Tryptophan synthase beta subunit-like PLP-dependent enzymes"/>
    <property type="match status" value="1"/>
</dbReference>
<dbReference type="CDD" id="cd04886">
    <property type="entry name" value="ACT_ThrD-II-like"/>
    <property type="match status" value="1"/>
</dbReference>
<dbReference type="Gene3D" id="3.40.50.1100">
    <property type="match status" value="2"/>
</dbReference>
<feature type="domain" description="ACT" evidence="10">
    <location>
        <begin position="331"/>
        <end position="404"/>
    </location>
</feature>
<dbReference type="PANTHER" id="PTHR48078">
    <property type="entry name" value="THREONINE DEHYDRATASE, MITOCHONDRIAL-RELATED"/>
    <property type="match status" value="1"/>
</dbReference>
<gene>
    <name evidence="11" type="ORF">EBN88_08470</name>
</gene>
<name>A0A3M2LZH9_9ACTN</name>
<reference evidence="11 12" key="1">
    <citation type="submission" date="2018-10" db="EMBL/GenBank/DDBJ databases">
        <title>Isolation, diversity and antifungal activity of actinobacteria from wheat.</title>
        <authorList>
            <person name="Han C."/>
        </authorList>
    </citation>
    <scope>NUCLEOTIDE SEQUENCE [LARGE SCALE GENOMIC DNA]</scope>
    <source>
        <strain evidence="11 12">NEAU-YY642</strain>
    </source>
</reference>
<protein>
    <recommendedName>
        <fullName evidence="6">L-threonine dehydratase catabolic TdcB</fullName>
        <ecNumber evidence="5">4.3.1.19</ecNumber>
    </recommendedName>
</protein>
<dbReference type="FunFam" id="3.40.50.1100:FF:000007">
    <property type="entry name" value="L-threonine dehydratase catabolic TdcB"/>
    <property type="match status" value="1"/>
</dbReference>
<keyword evidence="9 11" id="KW-0456">Lyase</keyword>
<dbReference type="GO" id="GO:0009097">
    <property type="term" value="P:isoleucine biosynthetic process"/>
    <property type="evidence" value="ECO:0007669"/>
    <property type="project" value="TreeGrafter"/>
</dbReference>